<dbReference type="GO" id="GO:0052726">
    <property type="term" value="F:inositol-1,3,4-trisphosphate 5-kinase activity"/>
    <property type="evidence" value="ECO:0007669"/>
    <property type="project" value="InterPro"/>
</dbReference>
<evidence type="ECO:0000256" key="11">
    <source>
        <dbReference type="SAM" id="MobiDB-lite"/>
    </source>
</evidence>
<evidence type="ECO:0000256" key="3">
    <source>
        <dbReference type="ARBA" id="ARBA00011245"/>
    </source>
</evidence>
<accession>A0AAE0GKP1</accession>
<dbReference type="InterPro" id="IPR040464">
    <property type="entry name" value="InsP(3)kin_ATP-grasp"/>
</dbReference>
<evidence type="ECO:0000256" key="10">
    <source>
        <dbReference type="PROSITE-ProRule" id="PRU00409"/>
    </source>
</evidence>
<dbReference type="EMBL" id="LGRX02004683">
    <property type="protein sequence ID" value="KAK3279762.1"/>
    <property type="molecule type" value="Genomic_DNA"/>
</dbReference>
<comment type="caution">
    <text evidence="13">The sequence shown here is derived from an EMBL/GenBank/DDBJ whole genome shotgun (WGS) entry which is preliminary data.</text>
</comment>
<keyword evidence="6 10" id="KW-0547">Nucleotide-binding</keyword>
<dbReference type="AlphaFoldDB" id="A0AAE0GKP1"/>
<dbReference type="InterPro" id="IPR011761">
    <property type="entry name" value="ATP-grasp"/>
</dbReference>
<evidence type="ECO:0000256" key="5">
    <source>
        <dbReference type="ARBA" id="ARBA00022723"/>
    </source>
</evidence>
<keyword evidence="7" id="KW-0418">Kinase</keyword>
<keyword evidence="14" id="KW-1185">Reference proteome</keyword>
<keyword evidence="4" id="KW-0808">Transferase</keyword>
<keyword evidence="8 10" id="KW-0067">ATP-binding</keyword>
<evidence type="ECO:0000259" key="12">
    <source>
        <dbReference type="PROSITE" id="PS50975"/>
    </source>
</evidence>
<feature type="domain" description="ATP-grasp" evidence="12">
    <location>
        <begin position="103"/>
        <end position="330"/>
    </location>
</feature>
<protein>
    <recommendedName>
        <fullName evidence="12">ATP-grasp domain-containing protein</fullName>
    </recommendedName>
</protein>
<evidence type="ECO:0000313" key="13">
    <source>
        <dbReference type="EMBL" id="KAK3279762.1"/>
    </source>
</evidence>
<reference evidence="13 14" key="1">
    <citation type="journal article" date="2015" name="Genome Biol. Evol.">
        <title>Comparative Genomics of a Bacterivorous Green Alga Reveals Evolutionary Causalities and Consequences of Phago-Mixotrophic Mode of Nutrition.</title>
        <authorList>
            <person name="Burns J.A."/>
            <person name="Paasch A."/>
            <person name="Narechania A."/>
            <person name="Kim E."/>
        </authorList>
    </citation>
    <scope>NUCLEOTIDE SEQUENCE [LARGE SCALE GENOMIC DNA]</scope>
    <source>
        <strain evidence="13 14">PLY_AMNH</strain>
    </source>
</reference>
<dbReference type="Proteomes" id="UP001190700">
    <property type="component" value="Unassembled WGS sequence"/>
</dbReference>
<evidence type="ECO:0000256" key="9">
    <source>
        <dbReference type="ARBA" id="ARBA00022842"/>
    </source>
</evidence>
<dbReference type="GO" id="GO:0000287">
    <property type="term" value="F:magnesium ion binding"/>
    <property type="evidence" value="ECO:0007669"/>
    <property type="project" value="InterPro"/>
</dbReference>
<comment type="cofactor">
    <cofactor evidence="1">
        <name>Mg(2+)</name>
        <dbReference type="ChEBI" id="CHEBI:18420"/>
    </cofactor>
</comment>
<dbReference type="PROSITE" id="PS50975">
    <property type="entry name" value="ATP_GRASP"/>
    <property type="match status" value="1"/>
</dbReference>
<gene>
    <name evidence="13" type="ORF">CYMTET_12371</name>
</gene>
<name>A0AAE0GKP1_9CHLO</name>
<evidence type="ECO:0000256" key="8">
    <source>
        <dbReference type="ARBA" id="ARBA00022840"/>
    </source>
</evidence>
<dbReference type="PANTHER" id="PTHR14217:SF39">
    <property type="entry name" value="INOSITOL-TETRAKISPHOSPHATE 1-KINASE 3"/>
    <property type="match status" value="1"/>
</dbReference>
<evidence type="ECO:0000256" key="2">
    <source>
        <dbReference type="ARBA" id="ARBA00009601"/>
    </source>
</evidence>
<dbReference type="InterPro" id="IPR008656">
    <property type="entry name" value="Inositol_tetrakis-P_1-kinase"/>
</dbReference>
<dbReference type="Pfam" id="PF17927">
    <property type="entry name" value="Ins134_P3_kin_N"/>
    <property type="match status" value="1"/>
</dbReference>
<dbReference type="PANTHER" id="PTHR14217">
    <property type="entry name" value="INOSITOL-TETRAKISPHOSPHATE 1-KINASE"/>
    <property type="match status" value="1"/>
</dbReference>
<evidence type="ECO:0000313" key="14">
    <source>
        <dbReference type="Proteomes" id="UP001190700"/>
    </source>
</evidence>
<feature type="compositionally biased region" description="Basic and acidic residues" evidence="11">
    <location>
        <begin position="420"/>
        <end position="431"/>
    </location>
</feature>
<evidence type="ECO:0000256" key="1">
    <source>
        <dbReference type="ARBA" id="ARBA00001946"/>
    </source>
</evidence>
<feature type="region of interest" description="Disordered" evidence="11">
    <location>
        <begin position="413"/>
        <end position="433"/>
    </location>
</feature>
<evidence type="ECO:0000256" key="4">
    <source>
        <dbReference type="ARBA" id="ARBA00022679"/>
    </source>
</evidence>
<dbReference type="GO" id="GO:0005524">
    <property type="term" value="F:ATP binding"/>
    <property type="evidence" value="ECO:0007669"/>
    <property type="project" value="UniProtKB-UniRule"/>
</dbReference>
<dbReference type="Gene3D" id="3.30.470.20">
    <property type="entry name" value="ATP-grasp fold, B domain"/>
    <property type="match status" value="1"/>
</dbReference>
<dbReference type="SUPFAM" id="SSF56059">
    <property type="entry name" value="Glutathione synthetase ATP-binding domain-like"/>
    <property type="match status" value="1"/>
</dbReference>
<dbReference type="InterPro" id="IPR041429">
    <property type="entry name" value="ITPK1_N"/>
</dbReference>
<dbReference type="GO" id="GO:0032957">
    <property type="term" value="P:inositol trisphosphate metabolic process"/>
    <property type="evidence" value="ECO:0007669"/>
    <property type="project" value="InterPro"/>
</dbReference>
<comment type="similarity">
    <text evidence="2">Belongs to the ITPK1 family.</text>
</comment>
<organism evidence="13 14">
    <name type="scientific">Cymbomonas tetramitiformis</name>
    <dbReference type="NCBI Taxonomy" id="36881"/>
    <lineage>
        <taxon>Eukaryota</taxon>
        <taxon>Viridiplantae</taxon>
        <taxon>Chlorophyta</taxon>
        <taxon>Pyramimonadophyceae</taxon>
        <taxon>Pyramimonadales</taxon>
        <taxon>Pyramimonadaceae</taxon>
        <taxon>Cymbomonas</taxon>
    </lineage>
</organism>
<dbReference type="GO" id="GO:0047325">
    <property type="term" value="F:inositol-3,4,5,6-tetrakisphosphate 1-kinase activity"/>
    <property type="evidence" value="ECO:0007669"/>
    <property type="project" value="InterPro"/>
</dbReference>
<evidence type="ECO:0000256" key="7">
    <source>
        <dbReference type="ARBA" id="ARBA00022777"/>
    </source>
</evidence>
<evidence type="ECO:0000256" key="6">
    <source>
        <dbReference type="ARBA" id="ARBA00022741"/>
    </source>
</evidence>
<dbReference type="GO" id="GO:0005737">
    <property type="term" value="C:cytoplasm"/>
    <property type="evidence" value="ECO:0007669"/>
    <property type="project" value="TreeGrafter"/>
</dbReference>
<sequence>MENCAVYTVGYAFQAKKVKNLLTEDVVRACRESGIELKQIDFSTALDKQGPFDAILHKVPSSPAILEQIKAYGARQPHVVILDHPEAVRQIEDRQTMLNCCVGLTISEAAVQAPRQIHIPECSQRKQIQELVETNALRLPFIVKPLCAGGKATAHDMFIVRNYDELAALQPPLIVQEFINHGGILYKVYVLGEDTMVDVRQSLPDVHLEDSLRDRGEVCLGHTRNNARGADAEAGSVRLCNVPRLSQNVIASTSTVAKVSEALVTEVSRSLRTRLGLKMFNFDLIRDLQNEDDYYIIDINYFPGYEKLPHYAPMLAAFLKQQIILTKQLASTPDANALQSPPAEFLRNPELVVLAIQSYWDGIPIVQTPAAGAVEQQPAWVMLTREGSAQSKKLLSPLFEPGSDHFDQARTSDSVTLADSDERASLSKVHGDSGGGRMRVIIDAPFWDDPPPVGQADGATPTPGLWDYEVVEIFIAHDDLDDTDGSVTEYLEFTSAMTTQDTDHEEL</sequence>
<keyword evidence="5" id="KW-0479">Metal-binding</keyword>
<dbReference type="GO" id="GO:0052725">
    <property type="term" value="F:inositol-1,3,4-trisphosphate 6-kinase activity"/>
    <property type="evidence" value="ECO:0007669"/>
    <property type="project" value="InterPro"/>
</dbReference>
<proteinExistence type="inferred from homology"/>
<comment type="subunit">
    <text evidence="3">Monomer.</text>
</comment>
<keyword evidence="9" id="KW-0460">Magnesium</keyword>
<dbReference type="Pfam" id="PF05770">
    <property type="entry name" value="Ins134_P3_kin"/>
    <property type="match status" value="1"/>
</dbReference>